<dbReference type="EMBL" id="JAHCLR010000003">
    <property type="protein sequence ID" value="MBS9532399.1"/>
    <property type="molecule type" value="Genomic_DNA"/>
</dbReference>
<accession>A0ABS5RHH2</accession>
<sequence length="258" mass="27928">MNYGNYHLRGIPGGWAVVDEGTKQTLGEITRGWHNSRAYSNSCFTRYHTLWDARLPDGRVQYGLWYRSDAAEWVIKHAATPRSEDPTATYGAGLPYLGGRPAAWRSLRAALDAGGMWAPHLDAPAYARIADLRRVGRRRVRQLALSTETADARPHLVGAVPTAPGSRCVIGGEQVAQVIHRPVPTPGQLQRITKTAHAVPLDRPWTVEVMCKADALPIPQFEDRVALRDALAALPVRATSADASAVLAAFAPATSAAA</sequence>
<proteinExistence type="predicted"/>
<dbReference type="Proteomes" id="UP001519535">
    <property type="component" value="Unassembled WGS sequence"/>
</dbReference>
<name>A0ABS5RHH2_9MYCO</name>
<keyword evidence="2" id="KW-1185">Reference proteome</keyword>
<evidence type="ECO:0000313" key="1">
    <source>
        <dbReference type="EMBL" id="MBS9532399.1"/>
    </source>
</evidence>
<dbReference type="RefSeq" id="WP_214091287.1">
    <property type="nucleotide sequence ID" value="NZ_JAHCLR010000003.1"/>
</dbReference>
<comment type="caution">
    <text evidence="1">The sequence shown here is derived from an EMBL/GenBank/DDBJ whole genome shotgun (WGS) entry which is preliminary data.</text>
</comment>
<organism evidence="1 2">
    <name type="scientific">Mycolicibacter acidiphilus</name>
    <dbReference type="NCBI Taxonomy" id="2835306"/>
    <lineage>
        <taxon>Bacteria</taxon>
        <taxon>Bacillati</taxon>
        <taxon>Actinomycetota</taxon>
        <taxon>Actinomycetes</taxon>
        <taxon>Mycobacteriales</taxon>
        <taxon>Mycobacteriaceae</taxon>
        <taxon>Mycolicibacter</taxon>
    </lineage>
</organism>
<protein>
    <submittedName>
        <fullName evidence="1">Uncharacterized protein</fullName>
    </submittedName>
</protein>
<reference evidence="1 2" key="1">
    <citation type="submission" date="2021-05" db="EMBL/GenBank/DDBJ databases">
        <title>Mycobacterium acidophilum sp. nov., an extremely acid-tolerant member of the genus Mycobacterium.</title>
        <authorList>
            <person name="Xia J."/>
        </authorList>
    </citation>
    <scope>NUCLEOTIDE SEQUENCE [LARGE SCALE GENOMIC DNA]</scope>
    <source>
        <strain evidence="1 2">M1</strain>
    </source>
</reference>
<evidence type="ECO:0000313" key="2">
    <source>
        <dbReference type="Proteomes" id="UP001519535"/>
    </source>
</evidence>
<gene>
    <name evidence="1" type="ORF">KIH27_02210</name>
</gene>